<evidence type="ECO:0000313" key="3">
    <source>
        <dbReference type="Proteomes" id="UP001552427"/>
    </source>
</evidence>
<evidence type="ECO:0000256" key="1">
    <source>
        <dbReference type="SAM" id="MobiDB-lite"/>
    </source>
</evidence>
<accession>A0ABV3HJ72</accession>
<reference evidence="2 3" key="1">
    <citation type="submission" date="2024-06" db="EMBL/GenBank/DDBJ databases">
        <title>The Natural Products Discovery Center: Release of the First 8490 Sequenced Strains for Exploring Actinobacteria Biosynthetic Diversity.</title>
        <authorList>
            <person name="Kalkreuter E."/>
            <person name="Kautsar S.A."/>
            <person name="Yang D."/>
            <person name="Bader C.D."/>
            <person name="Teijaro C.N."/>
            <person name="Fluegel L."/>
            <person name="Davis C.M."/>
            <person name="Simpson J.R."/>
            <person name="Lauterbach L."/>
            <person name="Steele A.D."/>
            <person name="Gui C."/>
            <person name="Meng S."/>
            <person name="Li G."/>
            <person name="Viehrig K."/>
            <person name="Ye F."/>
            <person name="Su P."/>
            <person name="Kiefer A.F."/>
            <person name="Nichols A."/>
            <person name="Cepeda A.J."/>
            <person name="Yan W."/>
            <person name="Fan B."/>
            <person name="Jiang Y."/>
            <person name="Adhikari A."/>
            <person name="Zheng C.-J."/>
            <person name="Schuster L."/>
            <person name="Cowan T.M."/>
            <person name="Smanski M.J."/>
            <person name="Chevrette M.G."/>
            <person name="De Carvalho L.P.S."/>
            <person name="Shen B."/>
        </authorList>
    </citation>
    <scope>NUCLEOTIDE SEQUENCE [LARGE SCALE GENOMIC DNA]</scope>
    <source>
        <strain evidence="2 3">NPDC049574</strain>
    </source>
</reference>
<gene>
    <name evidence="2" type="ORF">AB0K40_44385</name>
</gene>
<proteinExistence type="predicted"/>
<comment type="caution">
    <text evidence="2">The sequence shown here is derived from an EMBL/GenBank/DDBJ whole genome shotgun (WGS) entry which is preliminary data.</text>
</comment>
<feature type="region of interest" description="Disordered" evidence="1">
    <location>
        <begin position="27"/>
        <end position="48"/>
    </location>
</feature>
<sequence>MIVEQQVYFMIQSDELDPEQITRYVGVEPTRSEAKESRRGRKSGRLLPPRHEWMLDSGLAETTSLGEQTEAVMNQLAGAWDRIGELTAGGTTATLVMLRSFEPGEHSNPRGLILDAEAISFLHKAGADLWIDEYDLS</sequence>
<name>A0ABV3HJ72_9ACTN</name>
<organism evidence="2 3">
    <name type="scientific">Nonomuraea bangladeshensis</name>
    <dbReference type="NCBI Taxonomy" id="404385"/>
    <lineage>
        <taxon>Bacteria</taxon>
        <taxon>Bacillati</taxon>
        <taxon>Actinomycetota</taxon>
        <taxon>Actinomycetes</taxon>
        <taxon>Streptosporangiales</taxon>
        <taxon>Streptosporangiaceae</taxon>
        <taxon>Nonomuraea</taxon>
    </lineage>
</organism>
<dbReference type="InterPro" id="IPR025459">
    <property type="entry name" value="DUF4279"/>
</dbReference>
<evidence type="ECO:0000313" key="2">
    <source>
        <dbReference type="EMBL" id="MEV4292590.1"/>
    </source>
</evidence>
<dbReference type="Proteomes" id="UP001552427">
    <property type="component" value="Unassembled WGS sequence"/>
</dbReference>
<dbReference type="EMBL" id="JBFARM010000019">
    <property type="protein sequence ID" value="MEV4292590.1"/>
    <property type="molecule type" value="Genomic_DNA"/>
</dbReference>
<dbReference type="Pfam" id="PF14106">
    <property type="entry name" value="DUF4279"/>
    <property type="match status" value="1"/>
</dbReference>
<protein>
    <submittedName>
        <fullName evidence="2">DUF4279 domain-containing protein</fullName>
    </submittedName>
</protein>
<dbReference type="RefSeq" id="WP_364462907.1">
    <property type="nucleotide sequence ID" value="NZ_JBFARM010000019.1"/>
</dbReference>
<keyword evidence="3" id="KW-1185">Reference proteome</keyword>